<evidence type="ECO:0000256" key="3">
    <source>
        <dbReference type="ARBA" id="ARBA00022679"/>
    </source>
</evidence>
<feature type="binding site" evidence="7">
    <location>
        <begin position="343"/>
        <end position="346"/>
    </location>
    <ligand>
        <name>ATP</name>
        <dbReference type="ChEBI" id="CHEBI:30616"/>
    </ligand>
</feature>
<evidence type="ECO:0000256" key="2">
    <source>
        <dbReference type="ARBA" id="ARBA00013061"/>
    </source>
</evidence>
<comment type="similarity">
    <text evidence="7 10">Belongs to the phosphoglycerate kinase family.</text>
</comment>
<dbReference type="GO" id="GO:0006094">
    <property type="term" value="P:gluconeogenesis"/>
    <property type="evidence" value="ECO:0007669"/>
    <property type="project" value="TreeGrafter"/>
</dbReference>
<dbReference type="InterPro" id="IPR001576">
    <property type="entry name" value="Phosphoglycerate_kinase"/>
</dbReference>
<feature type="binding site" evidence="8">
    <location>
        <position position="39"/>
    </location>
    <ligand>
        <name>(2R)-3-phosphoglycerate</name>
        <dbReference type="ChEBI" id="CHEBI:58272"/>
    </ligand>
</feature>
<evidence type="ECO:0000256" key="6">
    <source>
        <dbReference type="ARBA" id="ARBA00022840"/>
    </source>
</evidence>
<feature type="binding site" evidence="7">
    <location>
        <position position="39"/>
    </location>
    <ligand>
        <name>substrate</name>
    </ligand>
</feature>
<dbReference type="GO" id="GO:0043531">
    <property type="term" value="F:ADP binding"/>
    <property type="evidence" value="ECO:0007669"/>
    <property type="project" value="TreeGrafter"/>
</dbReference>
<dbReference type="GO" id="GO:0006096">
    <property type="term" value="P:glycolytic process"/>
    <property type="evidence" value="ECO:0007669"/>
    <property type="project" value="UniProtKB-UniRule"/>
</dbReference>
<keyword evidence="6 7" id="KW-0067">ATP-binding</keyword>
<keyword evidence="3 7" id="KW-0808">Transferase</keyword>
<dbReference type="GO" id="GO:0005829">
    <property type="term" value="C:cytosol"/>
    <property type="evidence" value="ECO:0007669"/>
    <property type="project" value="TreeGrafter"/>
</dbReference>
<reference evidence="11 12" key="1">
    <citation type="journal article" date="2016" name="Nat. Commun.">
        <title>Thousands of microbial genomes shed light on interconnected biogeochemical processes in an aquifer system.</title>
        <authorList>
            <person name="Anantharaman K."/>
            <person name="Brown C.T."/>
            <person name="Hug L.A."/>
            <person name="Sharon I."/>
            <person name="Castelle C.J."/>
            <person name="Probst A.J."/>
            <person name="Thomas B.C."/>
            <person name="Singh A."/>
            <person name="Wilkins M.J."/>
            <person name="Karaoz U."/>
            <person name="Brodie E.L."/>
            <person name="Williams K.H."/>
            <person name="Hubbard S.S."/>
            <person name="Banfield J.F."/>
        </authorList>
    </citation>
    <scope>NUCLEOTIDE SEQUENCE [LARGE SCALE GENOMIC DNA]</scope>
</reference>
<keyword evidence="5 7" id="KW-0418">Kinase</keyword>
<evidence type="ECO:0000313" key="11">
    <source>
        <dbReference type="EMBL" id="OGY93720.1"/>
    </source>
</evidence>
<dbReference type="InterPro" id="IPR036043">
    <property type="entry name" value="Phosphoglycerate_kinase_sf"/>
</dbReference>
<dbReference type="HAMAP" id="MF_00145">
    <property type="entry name" value="Phosphoglyc_kinase"/>
    <property type="match status" value="1"/>
</dbReference>
<dbReference type="PRINTS" id="PR00477">
    <property type="entry name" value="PHGLYCKINASE"/>
</dbReference>
<accession>A0A1G2BZG5</accession>
<comment type="pathway">
    <text evidence="7">Carbohydrate degradation; glycolysis; pyruvate from D-glyceraldehyde 3-phosphate: step 2/5.</text>
</comment>
<dbReference type="PIRSF" id="PIRSF000724">
    <property type="entry name" value="Pgk"/>
    <property type="match status" value="1"/>
</dbReference>
<dbReference type="Pfam" id="PF00162">
    <property type="entry name" value="PGK"/>
    <property type="match status" value="1"/>
</dbReference>
<evidence type="ECO:0000256" key="8">
    <source>
        <dbReference type="PIRSR" id="PIRSR000724-1"/>
    </source>
</evidence>
<evidence type="ECO:0000256" key="4">
    <source>
        <dbReference type="ARBA" id="ARBA00022741"/>
    </source>
</evidence>
<comment type="catalytic activity">
    <reaction evidence="1 7 10">
        <text>(2R)-3-phosphoglycerate + ATP = (2R)-3-phospho-glyceroyl phosphate + ADP</text>
        <dbReference type="Rhea" id="RHEA:14801"/>
        <dbReference type="ChEBI" id="CHEBI:30616"/>
        <dbReference type="ChEBI" id="CHEBI:57604"/>
        <dbReference type="ChEBI" id="CHEBI:58272"/>
        <dbReference type="ChEBI" id="CHEBI:456216"/>
        <dbReference type="EC" id="2.7.2.3"/>
    </reaction>
</comment>
<evidence type="ECO:0000256" key="9">
    <source>
        <dbReference type="PIRSR" id="PIRSR000724-2"/>
    </source>
</evidence>
<organism evidence="11 12">
    <name type="scientific">Candidatus Komeilibacteria bacterium RIFOXYC1_FULL_37_11</name>
    <dbReference type="NCBI Taxonomy" id="1798555"/>
    <lineage>
        <taxon>Bacteria</taxon>
        <taxon>Candidatus Komeiliibacteriota</taxon>
    </lineage>
</organism>
<feature type="binding site" evidence="7">
    <location>
        <position position="120"/>
    </location>
    <ligand>
        <name>substrate</name>
    </ligand>
</feature>
<comment type="subunit">
    <text evidence="7">Monomer.</text>
</comment>
<proteinExistence type="inferred from homology"/>
<comment type="caution">
    <text evidence="7">Lacks conserved residue(s) required for the propagation of feature annotation.</text>
</comment>
<dbReference type="EC" id="2.7.2.3" evidence="2 7"/>
<keyword evidence="4 7" id="KW-0547">Nucleotide-binding</keyword>
<gene>
    <name evidence="7" type="primary">pgk</name>
    <name evidence="11" type="ORF">A2406_04100</name>
</gene>
<dbReference type="InterPro" id="IPR015911">
    <property type="entry name" value="Phosphoglycerate_kinase_CS"/>
</dbReference>
<dbReference type="EMBL" id="MHKQ01000018">
    <property type="protein sequence ID" value="OGY93720.1"/>
    <property type="molecule type" value="Genomic_DNA"/>
</dbReference>
<dbReference type="UniPathway" id="UPA00109">
    <property type="reaction ID" value="UER00185"/>
</dbReference>
<comment type="caution">
    <text evidence="11">The sequence shown here is derived from an EMBL/GenBank/DDBJ whole genome shotgun (WGS) entry which is preliminary data.</text>
</comment>
<protein>
    <recommendedName>
        <fullName evidence="2 7">Phosphoglycerate kinase</fullName>
        <ecNumber evidence="2 7">2.7.2.3</ecNumber>
    </recommendedName>
</protein>
<keyword evidence="7" id="KW-0324">Glycolysis</keyword>
<dbReference type="PANTHER" id="PTHR11406:SF23">
    <property type="entry name" value="PHOSPHOGLYCERATE KINASE 1, CHLOROPLASTIC-RELATED"/>
    <property type="match status" value="1"/>
</dbReference>
<dbReference type="SUPFAM" id="SSF53748">
    <property type="entry name" value="Phosphoglycerate kinase"/>
    <property type="match status" value="1"/>
</dbReference>
<feature type="binding site" evidence="7 8">
    <location>
        <begin position="22"/>
        <end position="24"/>
    </location>
    <ligand>
        <name>substrate</name>
    </ligand>
</feature>
<dbReference type="GO" id="GO:0005524">
    <property type="term" value="F:ATP binding"/>
    <property type="evidence" value="ECO:0007669"/>
    <property type="project" value="UniProtKB-KW"/>
</dbReference>
<comment type="subcellular location">
    <subcellularLocation>
        <location evidence="7">Cytoplasm</location>
    </subcellularLocation>
</comment>
<name>A0A1G2BZG5_9BACT</name>
<dbReference type="Gene3D" id="3.40.50.1260">
    <property type="entry name" value="Phosphoglycerate kinase, N-terminal domain"/>
    <property type="match status" value="2"/>
</dbReference>
<feature type="binding site" evidence="7 9">
    <location>
        <position position="317"/>
    </location>
    <ligand>
        <name>ATP</name>
        <dbReference type="ChEBI" id="CHEBI:30616"/>
    </ligand>
</feature>
<sequence>MTLKVINQIKNLDNKRVLLRLDLNVPFSDGQVDKEDDKRVQTALPTIKYLLSKKAKVIIVAHLGRPKDKVVPSLSMSPISVYLSKVLKKKVTFWPGNFRDYLEESFKIKPGSVVMIENIRFEPGEKKNSKELARDLSRLADIYVDDAFGNIHRQDASMHAICDFLPAYAGLLVAEEVKHLSNIYKVKKGLVYIFGGAKAETKIKLIKKVMTKAEAILVGGPLASTLLKSAGYNVGRSLVDDDYVKLGQTLLKSKVAMPLDVCVAASPQAKKYRVLTVDKVSKNDMILDIGPATVDRYIKILKTAKLVIWNGPFGYFENPIYMGGSRKIMQALAKSKVKVILGGGETVGLAEKLKLADKFDFISTGGGAMLTFLGGEKMPSLDRLKK</sequence>
<evidence type="ECO:0000256" key="10">
    <source>
        <dbReference type="RuleBase" id="RU000532"/>
    </source>
</evidence>
<feature type="binding site" evidence="8">
    <location>
        <position position="153"/>
    </location>
    <ligand>
        <name>(2R)-3-phosphoglycerate</name>
        <dbReference type="ChEBI" id="CHEBI:58272"/>
    </ligand>
</feature>
<feature type="binding site" evidence="7 8">
    <location>
        <begin position="62"/>
        <end position="65"/>
    </location>
    <ligand>
        <name>substrate</name>
    </ligand>
</feature>
<dbReference type="InterPro" id="IPR015824">
    <property type="entry name" value="Phosphoglycerate_kinase_N"/>
</dbReference>
<keyword evidence="7" id="KW-0963">Cytoplasm</keyword>
<dbReference type="Proteomes" id="UP000177626">
    <property type="component" value="Unassembled WGS sequence"/>
</dbReference>
<evidence type="ECO:0000313" key="12">
    <source>
        <dbReference type="Proteomes" id="UP000177626"/>
    </source>
</evidence>
<feature type="binding site" evidence="7 9">
    <location>
        <position position="202"/>
    </location>
    <ligand>
        <name>ATP</name>
        <dbReference type="ChEBI" id="CHEBI:30616"/>
    </ligand>
</feature>
<feature type="binding site" evidence="7">
    <location>
        <position position="153"/>
    </location>
    <ligand>
        <name>substrate</name>
    </ligand>
</feature>
<dbReference type="PROSITE" id="PS00111">
    <property type="entry name" value="PGLYCERATE_KINASE"/>
    <property type="match status" value="1"/>
</dbReference>
<evidence type="ECO:0000256" key="7">
    <source>
        <dbReference type="HAMAP-Rule" id="MF_00145"/>
    </source>
</evidence>
<evidence type="ECO:0000256" key="5">
    <source>
        <dbReference type="ARBA" id="ARBA00022777"/>
    </source>
</evidence>
<feature type="binding site" evidence="8">
    <location>
        <position position="120"/>
    </location>
    <ligand>
        <name>(2R)-3-phosphoglycerate</name>
        <dbReference type="ChEBI" id="CHEBI:58272"/>
    </ligand>
</feature>
<dbReference type="GO" id="GO:0004618">
    <property type="term" value="F:phosphoglycerate kinase activity"/>
    <property type="evidence" value="ECO:0007669"/>
    <property type="project" value="UniProtKB-UniRule"/>
</dbReference>
<dbReference type="PANTHER" id="PTHR11406">
    <property type="entry name" value="PHOSPHOGLYCERATE KINASE"/>
    <property type="match status" value="1"/>
</dbReference>
<evidence type="ECO:0000256" key="1">
    <source>
        <dbReference type="ARBA" id="ARBA00000642"/>
    </source>
</evidence>
<dbReference type="AlphaFoldDB" id="A0A1G2BZG5"/>